<proteinExistence type="inferred from homology"/>
<dbReference type="SUPFAM" id="SSF51905">
    <property type="entry name" value="FAD/NAD(P)-binding domain"/>
    <property type="match status" value="1"/>
</dbReference>
<reference evidence="6" key="1">
    <citation type="submission" date="2019-08" db="EMBL/GenBank/DDBJ databases">
        <title>The genome of the North American firefly Photinus pyralis.</title>
        <authorList>
            <consortium name="Photinus pyralis genome working group"/>
            <person name="Fallon T.R."/>
            <person name="Sander Lower S.E."/>
            <person name="Weng J.-K."/>
        </authorList>
    </citation>
    <scope>NUCLEOTIDE SEQUENCE</scope>
    <source>
        <strain evidence="6">TRF0915ILg1</strain>
        <tissue evidence="6">Whole body</tissue>
    </source>
</reference>
<comment type="similarity">
    <text evidence="1">Belongs to the GMC oxidoreductase family.</text>
</comment>
<evidence type="ECO:0000313" key="7">
    <source>
        <dbReference type="Proteomes" id="UP000801492"/>
    </source>
</evidence>
<evidence type="ECO:0000256" key="2">
    <source>
        <dbReference type="PIRSR" id="PIRSR000137-1"/>
    </source>
</evidence>
<keyword evidence="4" id="KW-0732">Signal</keyword>
<name>A0A8K0CI76_IGNLU</name>
<comment type="caution">
    <text evidence="6">The sequence shown here is derived from an EMBL/GenBank/DDBJ whole genome shotgun (WGS) entry which is preliminary data.</text>
</comment>
<feature type="binding site" evidence="3">
    <location>
        <position position="239"/>
    </location>
    <ligand>
        <name>FAD</name>
        <dbReference type="ChEBI" id="CHEBI:57692"/>
    </ligand>
</feature>
<evidence type="ECO:0000313" key="6">
    <source>
        <dbReference type="EMBL" id="KAF2886176.1"/>
    </source>
</evidence>
<dbReference type="EMBL" id="VTPC01088468">
    <property type="protein sequence ID" value="KAF2886176.1"/>
    <property type="molecule type" value="Genomic_DNA"/>
</dbReference>
<keyword evidence="3" id="KW-0285">Flavoprotein</keyword>
<comment type="cofactor">
    <cofactor evidence="3">
        <name>FAD</name>
        <dbReference type="ChEBI" id="CHEBI:57692"/>
    </cofactor>
</comment>
<organism evidence="6 7">
    <name type="scientific">Ignelater luminosus</name>
    <name type="common">Cucubano</name>
    <name type="synonym">Pyrophorus luminosus</name>
    <dbReference type="NCBI Taxonomy" id="2038154"/>
    <lineage>
        <taxon>Eukaryota</taxon>
        <taxon>Metazoa</taxon>
        <taxon>Ecdysozoa</taxon>
        <taxon>Arthropoda</taxon>
        <taxon>Hexapoda</taxon>
        <taxon>Insecta</taxon>
        <taxon>Pterygota</taxon>
        <taxon>Neoptera</taxon>
        <taxon>Endopterygota</taxon>
        <taxon>Coleoptera</taxon>
        <taxon>Polyphaga</taxon>
        <taxon>Elateriformia</taxon>
        <taxon>Elateroidea</taxon>
        <taxon>Elateridae</taxon>
        <taxon>Agrypninae</taxon>
        <taxon>Pyrophorini</taxon>
        <taxon>Ignelater</taxon>
    </lineage>
</organism>
<dbReference type="GO" id="GO:0016614">
    <property type="term" value="F:oxidoreductase activity, acting on CH-OH group of donors"/>
    <property type="evidence" value="ECO:0007669"/>
    <property type="project" value="InterPro"/>
</dbReference>
<protein>
    <recommendedName>
        <fullName evidence="5">Glucose-methanol-choline oxidoreductase N-terminal domain-containing protein</fullName>
    </recommendedName>
</protein>
<feature type="active site" description="Proton acceptor" evidence="2">
    <location>
        <position position="554"/>
    </location>
</feature>
<dbReference type="InterPro" id="IPR007867">
    <property type="entry name" value="GMC_OxRtase_C"/>
</dbReference>
<dbReference type="InterPro" id="IPR000172">
    <property type="entry name" value="GMC_OxRdtase_N"/>
</dbReference>
<keyword evidence="3" id="KW-0274">FAD</keyword>
<dbReference type="PANTHER" id="PTHR11552">
    <property type="entry name" value="GLUCOSE-METHANOL-CHOLINE GMC OXIDOREDUCTASE"/>
    <property type="match status" value="1"/>
</dbReference>
<dbReference type="PANTHER" id="PTHR11552:SF158">
    <property type="entry name" value="GH23626P-RELATED"/>
    <property type="match status" value="1"/>
</dbReference>
<evidence type="ECO:0000256" key="3">
    <source>
        <dbReference type="PIRSR" id="PIRSR000137-2"/>
    </source>
</evidence>
<dbReference type="Pfam" id="PF05199">
    <property type="entry name" value="GMC_oxred_C"/>
    <property type="match status" value="1"/>
</dbReference>
<feature type="domain" description="Glucose-methanol-choline oxidoreductase N-terminal" evidence="5">
    <location>
        <begin position="276"/>
        <end position="290"/>
    </location>
</feature>
<dbReference type="Gene3D" id="3.50.50.60">
    <property type="entry name" value="FAD/NAD(P)-binding domain"/>
    <property type="match status" value="2"/>
</dbReference>
<dbReference type="SUPFAM" id="SSF54373">
    <property type="entry name" value="FAD-linked reductases, C-terminal domain"/>
    <property type="match status" value="1"/>
</dbReference>
<accession>A0A8K0CI76</accession>
<feature type="chain" id="PRO_5035429314" description="Glucose-methanol-choline oxidoreductase N-terminal domain-containing protein" evidence="4">
    <location>
        <begin position="18"/>
        <end position="575"/>
    </location>
</feature>
<feature type="active site" description="Proton donor" evidence="2">
    <location>
        <position position="510"/>
    </location>
</feature>
<dbReference type="AlphaFoldDB" id="A0A8K0CI76"/>
<sequence>MKFQFFLCFIFIVLVRADDFDNEENDSEVDYYVDLINREIERASKYRLPKDSSDFKPHSEDHGVYGKYDYIIVGAGATGAVIANRLSEVNSNKVLLLEAGGPETDFSDISGLDVYLQGGTKRDYDMWFEQGNPGWSFEDVLPLFIKSENSKIDGDEGYHGTGGELDVEYFCPESPQLTAFLEANLELGRKEIDYNGRERIGVSKTQYTTRNGRRVSTGRAFLDPVKDRPNLEILTHSLVTKILITEKSKRAYGVQFSHGGTLFTVIAKKEIIVSAGAFGSPQLLMLSGIGPKAHLEELGIPVVQSLAVGENLHDQPAYYDLNFETNYTQLSTPLRDQVEEYLKGYGSLTISGNTQGVAFLQTKLTKIPGYPDIEIVIIPSINTVDYVPKAYHYNDDFIENMWKKIDTSRTFTFLVIALRPKSRGILKLKSKDPYDYPLIDINLFSDPKGEDLLTLYEGIQLALDMTKANAFRKIDAKLLRASLSICEQYEYLSKAYWYCQMRQIGFHISHPVGTCKMGPDPNKGDVVNHELNVYGIRRLRVADCSIMPEVVAGHTYAPAIMIGEKLSEILKNTKY</sequence>
<dbReference type="Pfam" id="PF00732">
    <property type="entry name" value="GMC_oxred_N"/>
    <property type="match status" value="1"/>
</dbReference>
<evidence type="ECO:0000259" key="5">
    <source>
        <dbReference type="PROSITE" id="PS00624"/>
    </source>
</evidence>
<evidence type="ECO:0000256" key="1">
    <source>
        <dbReference type="ARBA" id="ARBA00010790"/>
    </source>
</evidence>
<dbReference type="Proteomes" id="UP000801492">
    <property type="component" value="Unassembled WGS sequence"/>
</dbReference>
<dbReference type="PIRSF" id="PIRSF000137">
    <property type="entry name" value="Alcohol_oxidase"/>
    <property type="match status" value="1"/>
</dbReference>
<dbReference type="InterPro" id="IPR012132">
    <property type="entry name" value="GMC_OxRdtase"/>
</dbReference>
<dbReference type="InterPro" id="IPR036188">
    <property type="entry name" value="FAD/NAD-bd_sf"/>
</dbReference>
<dbReference type="PROSITE" id="PS00624">
    <property type="entry name" value="GMC_OXRED_2"/>
    <property type="match status" value="1"/>
</dbReference>
<keyword evidence="7" id="KW-1185">Reference proteome</keyword>
<feature type="signal peptide" evidence="4">
    <location>
        <begin position="1"/>
        <end position="17"/>
    </location>
</feature>
<evidence type="ECO:0000256" key="4">
    <source>
        <dbReference type="SAM" id="SignalP"/>
    </source>
</evidence>
<gene>
    <name evidence="6" type="ORF">ILUMI_19997</name>
</gene>
<dbReference type="OrthoDB" id="269227at2759"/>
<dbReference type="Gene3D" id="3.30.560.10">
    <property type="entry name" value="Glucose Oxidase, domain 3"/>
    <property type="match status" value="1"/>
</dbReference>
<dbReference type="GO" id="GO:0050660">
    <property type="term" value="F:flavin adenine dinucleotide binding"/>
    <property type="evidence" value="ECO:0007669"/>
    <property type="project" value="InterPro"/>
</dbReference>